<evidence type="ECO:0000256" key="1">
    <source>
        <dbReference type="SAM" id="SignalP"/>
    </source>
</evidence>
<name>A0A1M5Y599_9FIRM</name>
<evidence type="ECO:0000259" key="2">
    <source>
        <dbReference type="Pfam" id="PF07581"/>
    </source>
</evidence>
<dbReference type="Proteomes" id="UP000183995">
    <property type="component" value="Unassembled WGS sequence"/>
</dbReference>
<feature type="domain" description="GLUG" evidence="2">
    <location>
        <begin position="486"/>
        <end position="511"/>
    </location>
</feature>
<keyword evidence="4" id="KW-1185">Reference proteome</keyword>
<dbReference type="STRING" id="1123282.SAMN02745823_02223"/>
<feature type="domain" description="GLUG" evidence="2">
    <location>
        <begin position="367"/>
        <end position="394"/>
    </location>
</feature>
<dbReference type="AlphaFoldDB" id="A0A1M5Y599"/>
<dbReference type="OrthoDB" id="5287136at2"/>
<sequence length="1076" mass="106415">MNKPTKRRTLIKRLRRRLFLLVPLLLVLAAVKSAGAASPEWTGGTASGFAGGAGTAENPYRIATGEQLAFFSQTVGAGAAYQNQYIVLTQDITLNAMNAGGGFASGSPREFARIGTGAARSFKGVFDGAGFKIIGLYINQSGTSYEGLFGYAESGSVIRNVTLSGTVNGGTSTGSVAGFTNGLIENCASSCTGTVTWQGQHGGIAGTAGAGSAIKNCVVSADVMGADYTGGIVGRTGGTVSGCSYTGAVSNGWSNYHGGIAGGADAGSLISSCAVAGSVAGSESVGGIAGYTAGEISGCRSNTAAVTGQSKTGGVAGYASGTGSLIDDCAFSGTAAGTGGYNIGGIAGQLEGTVTHCAVTATVTGTNSYIGGVAGYAAGTGSKITDCTVTVTVNETQGGGYAGGVAGMTEGEISSCVVAVTVTAPNSYIGGVAGYAAGAASKIVHCTISGVVRAAAGEGYVGGAAGKADGTVTECTVSATVSGVHHYVGGVVGYAATGSTVSKSSSSGAVSGNSEVGGIAGYSDGVVTICINTGDVTGNNGHTGGVAGMTGGSAAVSNSYNAGAINGGTGQGGIGGIIGYVDAGTVVHNNLNNGRVSGNQGVGSVTGNALNSNNAWNNYYYDYANAPAGTTSGDVARQDGAVPVGNLTWEEICALLNTNNGEGGDIWAPDAGDNGVPKPETSTPPVQISAAAVKAGKVFSAAAVGGDTSAAVTSDSVFSVRWSVRYNANCALALQTAGLYADDGAAVLPAGTSVIMETDGVYYYENLTDGAAGLTLGDFVRMGSQAERYPDMQVSPGTQKDYLFIFDFTKTAGLNPGIYKIRLADQNRNSSGGAPSVAVSGKSAYTLAVSGGVNMLTAEFSAAPAAGYDYKTDGASFVYMLALKKDDAPCPWPVGIRLNGVAATSDLPYLFAGAAPGRMSFALDASGCADPPDSGRYDVVISVYACTDPASPRAGYLVAGSSAAVTLAPPADFGIRAEAGTRVYSASPEAIAVPVTIRTLGPGAVKSTLQYKYGTAYANVPGQTELPVAATDDRAVLSIPAGGAPGTYRFVLALYDGAGVKRAETVENIIVKQAGG</sequence>
<accession>A0A1M5Y599</accession>
<organism evidence="3 4">
    <name type="scientific">Sporobacter termitidis DSM 10068</name>
    <dbReference type="NCBI Taxonomy" id="1123282"/>
    <lineage>
        <taxon>Bacteria</taxon>
        <taxon>Bacillati</taxon>
        <taxon>Bacillota</taxon>
        <taxon>Clostridia</taxon>
        <taxon>Eubacteriales</taxon>
        <taxon>Oscillospiraceae</taxon>
        <taxon>Sporobacter</taxon>
    </lineage>
</organism>
<dbReference type="Gene3D" id="2.160.20.110">
    <property type="match status" value="3"/>
</dbReference>
<evidence type="ECO:0000313" key="3">
    <source>
        <dbReference type="EMBL" id="SHI06988.1"/>
    </source>
</evidence>
<protein>
    <submittedName>
        <fullName evidence="3">The GLUG motif-containing protein</fullName>
    </submittedName>
</protein>
<gene>
    <name evidence="3" type="ORF">SAMN02745823_02223</name>
</gene>
<dbReference type="Pfam" id="PF07581">
    <property type="entry name" value="Glug"/>
    <property type="match status" value="3"/>
</dbReference>
<feature type="chain" id="PRO_5013110427" evidence="1">
    <location>
        <begin position="37"/>
        <end position="1076"/>
    </location>
</feature>
<keyword evidence="1" id="KW-0732">Signal</keyword>
<feature type="domain" description="GLUG" evidence="2">
    <location>
        <begin position="339"/>
        <end position="364"/>
    </location>
</feature>
<evidence type="ECO:0000313" key="4">
    <source>
        <dbReference type="Proteomes" id="UP000183995"/>
    </source>
</evidence>
<dbReference type="EMBL" id="FQXV01000007">
    <property type="protein sequence ID" value="SHI06988.1"/>
    <property type="molecule type" value="Genomic_DNA"/>
</dbReference>
<dbReference type="InterPro" id="IPR011493">
    <property type="entry name" value="GLUG"/>
</dbReference>
<proteinExistence type="predicted"/>
<reference evidence="3 4" key="1">
    <citation type="submission" date="2016-11" db="EMBL/GenBank/DDBJ databases">
        <authorList>
            <person name="Jaros S."/>
            <person name="Januszkiewicz K."/>
            <person name="Wedrychowicz H."/>
        </authorList>
    </citation>
    <scope>NUCLEOTIDE SEQUENCE [LARGE SCALE GENOMIC DNA]</scope>
    <source>
        <strain evidence="3 4">DSM 10068</strain>
    </source>
</reference>
<dbReference type="RefSeq" id="WP_073078872.1">
    <property type="nucleotide sequence ID" value="NZ_FQXV01000007.1"/>
</dbReference>
<feature type="signal peptide" evidence="1">
    <location>
        <begin position="1"/>
        <end position="36"/>
    </location>
</feature>